<name>A0A0V0YYM5_TRISP</name>
<dbReference type="Proteomes" id="UP000054776">
    <property type="component" value="Unassembled WGS sequence"/>
</dbReference>
<evidence type="ECO:0000313" key="1">
    <source>
        <dbReference type="EMBL" id="KRY05429.1"/>
    </source>
</evidence>
<proteinExistence type="predicted"/>
<gene>
    <name evidence="1" type="ORF">T01_13663</name>
</gene>
<sequence>MCIPFCIFGGEYSVVFLPGKRSGILEKHSYFGI</sequence>
<organism evidence="1 2">
    <name type="scientific">Trichinella spiralis</name>
    <name type="common">Trichina worm</name>
    <dbReference type="NCBI Taxonomy" id="6334"/>
    <lineage>
        <taxon>Eukaryota</taxon>
        <taxon>Metazoa</taxon>
        <taxon>Ecdysozoa</taxon>
        <taxon>Nematoda</taxon>
        <taxon>Enoplea</taxon>
        <taxon>Dorylaimia</taxon>
        <taxon>Trichinellida</taxon>
        <taxon>Trichinellidae</taxon>
        <taxon>Trichinella</taxon>
    </lineage>
</organism>
<accession>A0A0V0YYM5</accession>
<evidence type="ECO:0000313" key="2">
    <source>
        <dbReference type="Proteomes" id="UP000054776"/>
    </source>
</evidence>
<dbReference type="InParanoid" id="A0A0V0YYM5"/>
<reference evidence="1 2" key="1">
    <citation type="submission" date="2015-01" db="EMBL/GenBank/DDBJ databases">
        <title>Evolution of Trichinella species and genotypes.</title>
        <authorList>
            <person name="Korhonen P.K."/>
            <person name="Edoardo P."/>
            <person name="Giuseppe L.R."/>
            <person name="Gasser R.B."/>
        </authorList>
    </citation>
    <scope>NUCLEOTIDE SEQUENCE [LARGE SCALE GENOMIC DNA]</scope>
    <source>
        <strain evidence="1">ISS3</strain>
    </source>
</reference>
<protein>
    <submittedName>
        <fullName evidence="1">Uncharacterized protein</fullName>
    </submittedName>
</protein>
<dbReference type="EMBL" id="JYDH01003664">
    <property type="protein sequence ID" value="KRY05429.1"/>
    <property type="molecule type" value="Genomic_DNA"/>
</dbReference>
<dbReference type="AlphaFoldDB" id="A0A0V0YYM5"/>
<comment type="caution">
    <text evidence="1">The sequence shown here is derived from an EMBL/GenBank/DDBJ whole genome shotgun (WGS) entry which is preliminary data.</text>
</comment>
<keyword evidence="2" id="KW-1185">Reference proteome</keyword>